<name>A0ABQ2T762_STREZ</name>
<comment type="caution">
    <text evidence="1">The sequence shown here is derived from an EMBL/GenBank/DDBJ whole genome shotgun (WGS) entry which is preliminary data.</text>
</comment>
<dbReference type="Gene3D" id="3.40.50.720">
    <property type="entry name" value="NAD(P)-binding Rossmann-like Domain"/>
    <property type="match status" value="1"/>
</dbReference>
<evidence type="ECO:0000313" key="2">
    <source>
        <dbReference type="Proteomes" id="UP000597853"/>
    </source>
</evidence>
<protein>
    <recommendedName>
        <fullName evidence="3">Alcohol dehydrogenase-like C-terminal domain-containing protein</fullName>
    </recommendedName>
</protein>
<evidence type="ECO:0008006" key="3">
    <source>
        <dbReference type="Google" id="ProtNLM"/>
    </source>
</evidence>
<sequence>MYGGPRHGGKLVMVALPTGGTIQVPIFDTVVNGTSVIGSIVGTRQDVHEVFRLHDAGRAMVIHETRLPHTVNESIAAVLNGQVKARIVFET</sequence>
<gene>
    <name evidence="1" type="ORF">GCM10010285_36580</name>
</gene>
<accession>A0ABQ2T762</accession>
<dbReference type="Gene3D" id="3.90.180.10">
    <property type="entry name" value="Medium-chain alcohol dehydrogenases, catalytic domain"/>
    <property type="match status" value="1"/>
</dbReference>
<reference evidence="2" key="1">
    <citation type="journal article" date="2019" name="Int. J. Syst. Evol. Microbiol.">
        <title>The Global Catalogue of Microorganisms (GCM) 10K type strain sequencing project: providing services to taxonomists for standard genome sequencing and annotation.</title>
        <authorList>
            <consortium name="The Broad Institute Genomics Platform"/>
            <consortium name="The Broad Institute Genome Sequencing Center for Infectious Disease"/>
            <person name="Wu L."/>
            <person name="Ma J."/>
        </authorList>
    </citation>
    <scope>NUCLEOTIDE SEQUENCE [LARGE SCALE GENOMIC DNA]</scope>
    <source>
        <strain evidence="2">JCM 4416</strain>
    </source>
</reference>
<dbReference type="EMBL" id="BMTX01000010">
    <property type="protein sequence ID" value="GGS53710.1"/>
    <property type="molecule type" value="Genomic_DNA"/>
</dbReference>
<dbReference type="SUPFAM" id="SSF51735">
    <property type="entry name" value="NAD(P)-binding Rossmann-fold domains"/>
    <property type="match status" value="1"/>
</dbReference>
<evidence type="ECO:0000313" key="1">
    <source>
        <dbReference type="EMBL" id="GGS53710.1"/>
    </source>
</evidence>
<keyword evidence="2" id="KW-1185">Reference proteome</keyword>
<dbReference type="InterPro" id="IPR036291">
    <property type="entry name" value="NAD(P)-bd_dom_sf"/>
</dbReference>
<proteinExistence type="predicted"/>
<organism evidence="1 2">
    <name type="scientific">Streptomyces pseudogriseolus</name>
    <name type="common">Streptomyces gancidicus</name>
    <name type="synonym">Streptomyces rubiginosus</name>
    <dbReference type="NCBI Taxonomy" id="36817"/>
    <lineage>
        <taxon>Bacteria</taxon>
        <taxon>Bacillati</taxon>
        <taxon>Actinomycetota</taxon>
        <taxon>Actinomycetes</taxon>
        <taxon>Kitasatosporales</taxon>
        <taxon>Streptomycetaceae</taxon>
        <taxon>Streptomyces</taxon>
        <taxon>Streptomyces pseudogriseolus group</taxon>
    </lineage>
</organism>
<dbReference type="Proteomes" id="UP000597853">
    <property type="component" value="Unassembled WGS sequence"/>
</dbReference>